<evidence type="ECO:0000313" key="5">
    <source>
        <dbReference type="Proteomes" id="UP000253529"/>
    </source>
</evidence>
<dbReference type="InterPro" id="IPR016193">
    <property type="entry name" value="Cytidine_deaminase-like"/>
</dbReference>
<dbReference type="Pfam" id="PF02634">
    <property type="entry name" value="FdhD-NarQ"/>
    <property type="match status" value="1"/>
</dbReference>
<sequence length="276" mass="28558">MPPSEGCATAEAAARAIFYDGTAPGPPSARTVAVEAPVEIVVGGAPFAVMMATPQDLVDFAYGFALTERLAERAEDIRGVESEALEGAFRLTLALSGERLQAHLARRRAIGGRTGCGLCGVEDLSQMPGPLPARGPAPPVAPASIGRALAELDSRQPLNALTRAVHAAAWCARDGSIALVREDVGRHNALDKAIGALWRTGADAADGFFVITSRCSFEMVVKAAIFGARTLVSVSAPTSLALERARAFGMTVVAVARKDSGLSFCGRGGEKAEMAA</sequence>
<dbReference type="NCBIfam" id="TIGR00129">
    <property type="entry name" value="fdhD_narQ"/>
    <property type="match status" value="1"/>
</dbReference>
<proteinExistence type="inferred from homology"/>
<keyword evidence="1 3" id="KW-0963">Cytoplasm</keyword>
<dbReference type="GO" id="GO:0005737">
    <property type="term" value="C:cytoplasm"/>
    <property type="evidence" value="ECO:0007669"/>
    <property type="project" value="UniProtKB-SubCell"/>
</dbReference>
<dbReference type="HAMAP" id="MF_00187">
    <property type="entry name" value="FdhD"/>
    <property type="match status" value="1"/>
</dbReference>
<dbReference type="AlphaFoldDB" id="A0A366FHD2"/>
<evidence type="ECO:0000256" key="1">
    <source>
        <dbReference type="ARBA" id="ARBA00022490"/>
    </source>
</evidence>
<dbReference type="RefSeq" id="WP_113889216.1">
    <property type="nucleotide sequence ID" value="NZ_QNRK01000010.1"/>
</dbReference>
<accession>A0A366FHD2</accession>
<dbReference type="SUPFAM" id="SSF53927">
    <property type="entry name" value="Cytidine deaminase-like"/>
    <property type="match status" value="1"/>
</dbReference>
<dbReference type="PANTHER" id="PTHR30592">
    <property type="entry name" value="FORMATE DEHYDROGENASE"/>
    <property type="match status" value="1"/>
</dbReference>
<dbReference type="EMBL" id="QNRK01000010">
    <property type="protein sequence ID" value="RBP14083.1"/>
    <property type="molecule type" value="Genomic_DNA"/>
</dbReference>
<dbReference type="InterPro" id="IPR003786">
    <property type="entry name" value="FdhD"/>
</dbReference>
<dbReference type="OrthoDB" id="3197277at2"/>
<dbReference type="Gene3D" id="3.40.140.10">
    <property type="entry name" value="Cytidine Deaminase, domain 2"/>
    <property type="match status" value="1"/>
</dbReference>
<comment type="function">
    <text evidence="3">Required for formate dehydrogenase (FDH) activity. Acts as a sulfur carrier protein that transfers sulfur from IscS to the molybdenum cofactor prior to its insertion into FDH.</text>
</comment>
<keyword evidence="2 3" id="KW-0501">Molybdenum cofactor biosynthesis</keyword>
<evidence type="ECO:0000313" key="4">
    <source>
        <dbReference type="EMBL" id="RBP14083.1"/>
    </source>
</evidence>
<keyword evidence="5" id="KW-1185">Reference proteome</keyword>
<comment type="caution">
    <text evidence="4">The sequence shown here is derived from an EMBL/GenBank/DDBJ whole genome shotgun (WGS) entry which is preliminary data.</text>
</comment>
<evidence type="ECO:0000256" key="3">
    <source>
        <dbReference type="HAMAP-Rule" id="MF_00187"/>
    </source>
</evidence>
<comment type="caution">
    <text evidence="3">Lacks conserved residue(s) required for the propagation of feature annotation.</text>
</comment>
<name>A0A366FHD2_9HYPH</name>
<dbReference type="GO" id="GO:0006777">
    <property type="term" value="P:Mo-molybdopterin cofactor biosynthetic process"/>
    <property type="evidence" value="ECO:0007669"/>
    <property type="project" value="UniProtKB-UniRule"/>
</dbReference>
<reference evidence="4 5" key="1">
    <citation type="submission" date="2018-06" db="EMBL/GenBank/DDBJ databases">
        <title>Genomic Encyclopedia of Type Strains, Phase IV (KMG-IV): sequencing the most valuable type-strain genomes for metagenomic binning, comparative biology and taxonomic classification.</title>
        <authorList>
            <person name="Goeker M."/>
        </authorList>
    </citation>
    <scope>NUCLEOTIDE SEQUENCE [LARGE SCALE GENOMIC DNA]</scope>
    <source>
        <strain evidence="4 5">DSM 24875</strain>
    </source>
</reference>
<feature type="active site" description="Cysteine persulfide intermediate" evidence="3">
    <location>
        <position position="116"/>
    </location>
</feature>
<comment type="subcellular location">
    <subcellularLocation>
        <location evidence="3">Cytoplasm</location>
    </subcellularLocation>
</comment>
<comment type="similarity">
    <text evidence="3">Belongs to the FdhD family.</text>
</comment>
<organism evidence="4 5">
    <name type="scientific">Roseiarcus fermentans</name>
    <dbReference type="NCBI Taxonomy" id="1473586"/>
    <lineage>
        <taxon>Bacteria</taxon>
        <taxon>Pseudomonadati</taxon>
        <taxon>Pseudomonadota</taxon>
        <taxon>Alphaproteobacteria</taxon>
        <taxon>Hyphomicrobiales</taxon>
        <taxon>Roseiarcaceae</taxon>
        <taxon>Roseiarcus</taxon>
    </lineage>
</organism>
<dbReference type="GO" id="GO:0016783">
    <property type="term" value="F:sulfurtransferase activity"/>
    <property type="evidence" value="ECO:0007669"/>
    <property type="project" value="InterPro"/>
</dbReference>
<dbReference type="PANTHER" id="PTHR30592:SF1">
    <property type="entry name" value="SULFUR CARRIER PROTEIN FDHD"/>
    <property type="match status" value="1"/>
</dbReference>
<dbReference type="PIRSF" id="PIRSF015626">
    <property type="entry name" value="FdhD"/>
    <property type="match status" value="1"/>
</dbReference>
<dbReference type="Proteomes" id="UP000253529">
    <property type="component" value="Unassembled WGS sequence"/>
</dbReference>
<dbReference type="GO" id="GO:0097163">
    <property type="term" value="F:sulfur carrier activity"/>
    <property type="evidence" value="ECO:0007669"/>
    <property type="project" value="UniProtKB-UniRule"/>
</dbReference>
<protein>
    <recommendedName>
        <fullName evidence="3">Sulfur carrier protein FdhD</fullName>
    </recommendedName>
</protein>
<evidence type="ECO:0000256" key="2">
    <source>
        <dbReference type="ARBA" id="ARBA00023150"/>
    </source>
</evidence>
<gene>
    <name evidence="3" type="primary">fdhD</name>
    <name evidence="4" type="ORF">DFR50_110107</name>
</gene>
<dbReference type="Gene3D" id="3.10.20.10">
    <property type="match status" value="1"/>
</dbReference>